<dbReference type="Proteomes" id="UP000598297">
    <property type="component" value="Unassembled WGS sequence"/>
</dbReference>
<organism evidence="2 3">
    <name type="scientific">Streptomyces boluensis</name>
    <dbReference type="NCBI Taxonomy" id="1775135"/>
    <lineage>
        <taxon>Bacteria</taxon>
        <taxon>Bacillati</taxon>
        <taxon>Actinomycetota</taxon>
        <taxon>Actinomycetes</taxon>
        <taxon>Kitasatosporales</taxon>
        <taxon>Streptomycetaceae</taxon>
        <taxon>Streptomyces</taxon>
    </lineage>
</organism>
<proteinExistence type="predicted"/>
<comment type="caution">
    <text evidence="2">The sequence shown here is derived from an EMBL/GenBank/DDBJ whole genome shotgun (WGS) entry which is preliminary data.</text>
</comment>
<evidence type="ECO:0000313" key="2">
    <source>
        <dbReference type="EMBL" id="NBE54930.1"/>
    </source>
</evidence>
<dbReference type="GO" id="GO:0006508">
    <property type="term" value="P:proteolysis"/>
    <property type="evidence" value="ECO:0007669"/>
    <property type="project" value="UniProtKB-KW"/>
</dbReference>
<dbReference type="InterPro" id="IPR043504">
    <property type="entry name" value="Peptidase_S1_PA_chymotrypsin"/>
</dbReference>
<gene>
    <name evidence="2" type="ORF">GUY60_26590</name>
</gene>
<dbReference type="PROSITE" id="PS00134">
    <property type="entry name" value="TRYPSIN_HIS"/>
    <property type="match status" value="1"/>
</dbReference>
<dbReference type="InterPro" id="IPR009003">
    <property type="entry name" value="Peptidase_S1_PA"/>
</dbReference>
<protein>
    <submittedName>
        <fullName evidence="2">Trypsin-like serine protease</fullName>
    </submittedName>
</protein>
<keyword evidence="2" id="KW-0378">Hydrolase</keyword>
<dbReference type="RefSeq" id="WP_161702220.1">
    <property type="nucleotide sequence ID" value="NZ_JAAAHS010000264.1"/>
</dbReference>
<dbReference type="GO" id="GO:0004252">
    <property type="term" value="F:serine-type endopeptidase activity"/>
    <property type="evidence" value="ECO:0007669"/>
    <property type="project" value="InterPro"/>
</dbReference>
<dbReference type="EMBL" id="JAAAHS010000264">
    <property type="protein sequence ID" value="NBE54930.1"/>
    <property type="molecule type" value="Genomic_DNA"/>
</dbReference>
<dbReference type="OrthoDB" id="3507155at2"/>
<accession>A0A964V0L2</accession>
<dbReference type="SUPFAM" id="SSF50494">
    <property type="entry name" value="Trypsin-like serine proteases"/>
    <property type="match status" value="1"/>
</dbReference>
<feature type="chain" id="PRO_5037960402" evidence="1">
    <location>
        <begin position="30"/>
        <end position="239"/>
    </location>
</feature>
<sequence>MPNRIPSRIRAVFAASVLLSCAVVSDASAQADAVPGPNHRVGALFSHDLRGGHFCTASVVHSQGRDLIVTAGHCLAEGADVAFAPGYHEGEAPYGMWQVDRVFADAAWTGSADEEHDLAFATVRARDGRRIEDVTGAVTLDPRGRTGHPVTLTGYPSAEDAARTCTATPALFRGSQQRVACPDFSTGTSGSPWVTADGRLTGVLGGYQEGGDTADVSYSVLLDERAAALYRTATGGTTG</sequence>
<evidence type="ECO:0000313" key="3">
    <source>
        <dbReference type="Proteomes" id="UP000598297"/>
    </source>
</evidence>
<dbReference type="PROSITE" id="PS51257">
    <property type="entry name" value="PROKAR_LIPOPROTEIN"/>
    <property type="match status" value="1"/>
</dbReference>
<keyword evidence="3" id="KW-1185">Reference proteome</keyword>
<reference evidence="2" key="1">
    <citation type="submission" date="2020-01" db="EMBL/GenBank/DDBJ databases">
        <title>Whole-genome analyses of novel actinobacteria.</title>
        <authorList>
            <person name="Sahin N."/>
        </authorList>
    </citation>
    <scope>NUCLEOTIDE SEQUENCE</scope>
    <source>
        <strain evidence="2">YC537</strain>
    </source>
</reference>
<keyword evidence="2" id="KW-0645">Protease</keyword>
<keyword evidence="1" id="KW-0732">Signal</keyword>
<feature type="signal peptide" evidence="1">
    <location>
        <begin position="1"/>
        <end position="29"/>
    </location>
</feature>
<name>A0A964V0L2_9ACTN</name>
<dbReference type="Gene3D" id="2.40.10.10">
    <property type="entry name" value="Trypsin-like serine proteases"/>
    <property type="match status" value="2"/>
</dbReference>
<dbReference type="Pfam" id="PF13365">
    <property type="entry name" value="Trypsin_2"/>
    <property type="match status" value="1"/>
</dbReference>
<evidence type="ECO:0000256" key="1">
    <source>
        <dbReference type="SAM" id="SignalP"/>
    </source>
</evidence>
<dbReference type="AlphaFoldDB" id="A0A964V0L2"/>
<dbReference type="InterPro" id="IPR018114">
    <property type="entry name" value="TRYPSIN_HIS"/>
</dbReference>